<evidence type="ECO:0000313" key="2">
    <source>
        <dbReference type="Proteomes" id="UP000499080"/>
    </source>
</evidence>
<evidence type="ECO:0000313" key="1">
    <source>
        <dbReference type="EMBL" id="GBN37772.1"/>
    </source>
</evidence>
<protein>
    <recommendedName>
        <fullName evidence="3">Copia protein</fullName>
    </recommendedName>
</protein>
<comment type="caution">
    <text evidence="1">The sequence shown here is derived from an EMBL/GenBank/DDBJ whole genome shotgun (WGS) entry which is preliminary data.</text>
</comment>
<dbReference type="OrthoDB" id="409273at2759"/>
<dbReference type="AlphaFoldDB" id="A0A4Y2NFV1"/>
<proteinExistence type="predicted"/>
<name>A0A4Y2NFV1_ARAVE</name>
<sequence length="110" mass="12627">MESELIAACDCVCAVKWCVSLLEELSENHLIEVPIPVETDSQGLIDWLNNPKVSCRTRHINRKFYFIKDDFEKGNVCLKYKNTKDLEADALTKTLSKDILNKHLFEIGLI</sequence>
<evidence type="ECO:0008006" key="3">
    <source>
        <dbReference type="Google" id="ProtNLM"/>
    </source>
</evidence>
<reference evidence="1 2" key="1">
    <citation type="journal article" date="2019" name="Sci. Rep.">
        <title>Orb-weaving spider Araneus ventricosus genome elucidates the spidroin gene catalogue.</title>
        <authorList>
            <person name="Kono N."/>
            <person name="Nakamura H."/>
            <person name="Ohtoshi R."/>
            <person name="Moran D.A.P."/>
            <person name="Shinohara A."/>
            <person name="Yoshida Y."/>
            <person name="Fujiwara M."/>
            <person name="Mori M."/>
            <person name="Tomita M."/>
            <person name="Arakawa K."/>
        </authorList>
    </citation>
    <scope>NUCLEOTIDE SEQUENCE [LARGE SCALE GENOMIC DNA]</scope>
</reference>
<accession>A0A4Y2NFV1</accession>
<gene>
    <name evidence="1" type="ORF">AVEN_172646_1</name>
</gene>
<keyword evidence="2" id="KW-1185">Reference proteome</keyword>
<dbReference type="EMBL" id="BGPR01009068">
    <property type="protein sequence ID" value="GBN37772.1"/>
    <property type="molecule type" value="Genomic_DNA"/>
</dbReference>
<dbReference type="CDD" id="cd09272">
    <property type="entry name" value="RNase_HI_RT_Ty1"/>
    <property type="match status" value="1"/>
</dbReference>
<organism evidence="1 2">
    <name type="scientific">Araneus ventricosus</name>
    <name type="common">Orbweaver spider</name>
    <name type="synonym">Epeira ventricosa</name>
    <dbReference type="NCBI Taxonomy" id="182803"/>
    <lineage>
        <taxon>Eukaryota</taxon>
        <taxon>Metazoa</taxon>
        <taxon>Ecdysozoa</taxon>
        <taxon>Arthropoda</taxon>
        <taxon>Chelicerata</taxon>
        <taxon>Arachnida</taxon>
        <taxon>Araneae</taxon>
        <taxon>Araneomorphae</taxon>
        <taxon>Entelegynae</taxon>
        <taxon>Araneoidea</taxon>
        <taxon>Araneidae</taxon>
        <taxon>Araneus</taxon>
    </lineage>
</organism>
<dbReference type="Proteomes" id="UP000499080">
    <property type="component" value="Unassembled WGS sequence"/>
</dbReference>